<gene>
    <name evidence="1" type="ORF">KK2020170_24240</name>
</gene>
<dbReference type="RefSeq" id="WP_221258627.1">
    <property type="nucleotide sequence ID" value="NZ_AP024749.1"/>
</dbReference>
<dbReference type="EMBL" id="AP024749">
    <property type="protein sequence ID" value="BCY29556.1"/>
    <property type="molecule type" value="Genomic_DNA"/>
</dbReference>
<organism evidence="1 2">
    <name type="scientific">Flavobacterium okayamense</name>
    <dbReference type="NCBI Taxonomy" id="2830782"/>
    <lineage>
        <taxon>Bacteria</taxon>
        <taxon>Pseudomonadati</taxon>
        <taxon>Bacteroidota</taxon>
        <taxon>Flavobacteriia</taxon>
        <taxon>Flavobacteriales</taxon>
        <taxon>Flavobacteriaceae</taxon>
        <taxon>Flavobacterium</taxon>
    </lineage>
</organism>
<accession>A0ABN6HZ21</accession>
<protein>
    <recommendedName>
        <fullName evidence="3">DUF4304 domain-containing protein</fullName>
    </recommendedName>
</protein>
<evidence type="ECO:0008006" key="3">
    <source>
        <dbReference type="Google" id="ProtNLM"/>
    </source>
</evidence>
<evidence type="ECO:0000313" key="2">
    <source>
        <dbReference type="Proteomes" id="UP000825258"/>
    </source>
</evidence>
<name>A0ABN6HZ21_9FLAO</name>
<reference evidence="1 2" key="1">
    <citation type="submission" date="2021-06" db="EMBL/GenBank/DDBJ databases">
        <title>Whole genome sequences of Flavobacterium sp. KK2020170 and assembly.</title>
        <authorList>
            <person name="Kitahara K."/>
            <person name="Miyoshi S."/>
            <person name="Uesaka K."/>
        </authorList>
    </citation>
    <scope>NUCLEOTIDE SEQUENCE [LARGE SCALE GENOMIC DNA]</scope>
    <source>
        <strain evidence="1 2">KK2020170</strain>
    </source>
</reference>
<proteinExistence type="predicted"/>
<dbReference type="Proteomes" id="UP000825258">
    <property type="component" value="Chromosome"/>
</dbReference>
<evidence type="ECO:0000313" key="1">
    <source>
        <dbReference type="EMBL" id="BCY29556.1"/>
    </source>
</evidence>
<keyword evidence="2" id="KW-1185">Reference proteome</keyword>
<sequence length="174" mass="20659">MIENKFIELAQLYNCEYKVENFTVNGLIGSKLPVTIYSITINYSGIDIDVVFEFGNSNMAEFRFELKFGNRIPNFYLSTRDNFFRLFYERSRVWNISCKNEIFEKKIFKILTDSGLNRLANEEAFEPLIEGNFSNNVYVFSAKYYLGFYKKDESLELMLKFLFSMIDFFILNYS</sequence>